<name>A0AA88JYA4_9BACT</name>
<evidence type="ECO:0000313" key="2">
    <source>
        <dbReference type="Proteomes" id="UP000326380"/>
    </source>
</evidence>
<accession>A0AA88JYA4</accession>
<gene>
    <name evidence="1" type="ORF">F0P96_17640</name>
</gene>
<evidence type="ECO:0000313" key="1">
    <source>
        <dbReference type="EMBL" id="KAA9327063.1"/>
    </source>
</evidence>
<protein>
    <submittedName>
        <fullName evidence="1">Uncharacterized protein</fullName>
    </submittedName>
</protein>
<organism evidence="1 2">
    <name type="scientific">Hymenobacter busanensis</name>
    <dbReference type="NCBI Taxonomy" id="2607656"/>
    <lineage>
        <taxon>Bacteria</taxon>
        <taxon>Pseudomonadati</taxon>
        <taxon>Bacteroidota</taxon>
        <taxon>Cytophagia</taxon>
        <taxon>Cytophagales</taxon>
        <taxon>Hymenobacteraceae</taxon>
        <taxon>Hymenobacter</taxon>
    </lineage>
</organism>
<reference evidence="1 2" key="1">
    <citation type="submission" date="2019-09" db="EMBL/GenBank/DDBJ databases">
        <title>Genome sequence of Hymenobacter sp. M3.</title>
        <authorList>
            <person name="Srinivasan S."/>
        </authorList>
    </citation>
    <scope>NUCLEOTIDE SEQUENCE [LARGE SCALE GENOMIC DNA]</scope>
    <source>
        <strain evidence="1 2">M3</strain>
    </source>
</reference>
<sequence length="143" mass="15458">MHYGFRGVALEADSLTVEGLAFDRRDNGLSLCHRDTDSLMLGTAAISPTTYSFYRGKLLSLSFSAKGAANSHAVLARLQALYGPGEQKNSGQQRYTWRGTKALLRYDESSTNNNAVITLISLPLSSIRQQDSNGATLGTAANR</sequence>
<proteinExistence type="predicted"/>
<comment type="caution">
    <text evidence="1">The sequence shown here is derived from an EMBL/GenBank/DDBJ whole genome shotgun (WGS) entry which is preliminary data.</text>
</comment>
<keyword evidence="2" id="KW-1185">Reference proteome</keyword>
<dbReference type="EMBL" id="VTWU01000007">
    <property type="protein sequence ID" value="KAA9327063.1"/>
    <property type="molecule type" value="Genomic_DNA"/>
</dbReference>
<dbReference type="Proteomes" id="UP000326380">
    <property type="component" value="Unassembled WGS sequence"/>
</dbReference>
<dbReference type="AlphaFoldDB" id="A0AA88JYA4"/>